<comment type="caution">
    <text evidence="8">The sequence shown here is derived from an EMBL/GenBank/DDBJ whole genome shotgun (WGS) entry which is preliminary data.</text>
</comment>
<dbReference type="GO" id="GO:0016491">
    <property type="term" value="F:oxidoreductase activity"/>
    <property type="evidence" value="ECO:0007669"/>
    <property type="project" value="UniProtKB-KW"/>
</dbReference>
<keyword evidence="1" id="KW-0285">Flavoprotein</keyword>
<dbReference type="SUPFAM" id="SSF52343">
    <property type="entry name" value="Ferredoxin reductase-like, C-terminal NADP-linked domain"/>
    <property type="match status" value="1"/>
</dbReference>
<dbReference type="GO" id="GO:0005886">
    <property type="term" value="C:plasma membrane"/>
    <property type="evidence" value="ECO:0007669"/>
    <property type="project" value="TreeGrafter"/>
</dbReference>
<feature type="transmembrane region" description="Helical" evidence="5">
    <location>
        <begin position="404"/>
        <end position="423"/>
    </location>
</feature>
<dbReference type="AlphaFoldDB" id="A0AAW1P6U1"/>
<evidence type="ECO:0000313" key="8">
    <source>
        <dbReference type="EMBL" id="KAK9808631.1"/>
    </source>
</evidence>
<dbReference type="InterPro" id="IPR013112">
    <property type="entry name" value="FAD-bd_8"/>
</dbReference>
<feature type="transmembrane region" description="Helical" evidence="5">
    <location>
        <begin position="348"/>
        <end position="365"/>
    </location>
</feature>
<evidence type="ECO:0000313" key="9">
    <source>
        <dbReference type="Proteomes" id="UP001489004"/>
    </source>
</evidence>
<protein>
    <recommendedName>
        <fullName evidence="10">NADPH oxidase</fullName>
    </recommendedName>
</protein>
<evidence type="ECO:0008006" key="10">
    <source>
        <dbReference type="Google" id="ProtNLM"/>
    </source>
</evidence>
<dbReference type="InterPro" id="IPR000778">
    <property type="entry name" value="Cyt_b245_heavy_chain"/>
</dbReference>
<dbReference type="SUPFAM" id="SSF47473">
    <property type="entry name" value="EF-hand"/>
    <property type="match status" value="1"/>
</dbReference>
<evidence type="ECO:0000259" key="6">
    <source>
        <dbReference type="PROSITE" id="PS50222"/>
    </source>
</evidence>
<reference evidence="8 9" key="1">
    <citation type="journal article" date="2024" name="Nat. Commun.">
        <title>Phylogenomics reveals the evolutionary origins of lichenization in chlorophyte algae.</title>
        <authorList>
            <person name="Puginier C."/>
            <person name="Libourel C."/>
            <person name="Otte J."/>
            <person name="Skaloud P."/>
            <person name="Haon M."/>
            <person name="Grisel S."/>
            <person name="Petersen M."/>
            <person name="Berrin J.G."/>
            <person name="Delaux P.M."/>
            <person name="Dal Grande F."/>
            <person name="Keller J."/>
        </authorList>
    </citation>
    <scope>NUCLEOTIDE SEQUENCE [LARGE SCALE GENOMIC DNA]</scope>
    <source>
        <strain evidence="8 9">SAG 2043</strain>
    </source>
</reference>
<dbReference type="EMBL" id="JALJOR010000011">
    <property type="protein sequence ID" value="KAK9808631.1"/>
    <property type="molecule type" value="Genomic_DNA"/>
</dbReference>
<dbReference type="Pfam" id="PF08030">
    <property type="entry name" value="NAD_binding_6"/>
    <property type="match status" value="1"/>
</dbReference>
<dbReference type="InterPro" id="IPR050369">
    <property type="entry name" value="RBOH/FRE"/>
</dbReference>
<dbReference type="PANTHER" id="PTHR11972:SF153">
    <property type="entry name" value="SUPEROXIDE-GENERATING NADPH OXIDASE HEAVY CHAIN SUBUNIT A"/>
    <property type="match status" value="1"/>
</dbReference>
<dbReference type="Gene3D" id="1.10.238.10">
    <property type="entry name" value="EF-hand"/>
    <property type="match status" value="1"/>
</dbReference>
<keyword evidence="9" id="KW-1185">Reference proteome</keyword>
<dbReference type="InterPro" id="IPR002048">
    <property type="entry name" value="EF_hand_dom"/>
</dbReference>
<evidence type="ECO:0000256" key="3">
    <source>
        <dbReference type="ARBA" id="ARBA00022857"/>
    </source>
</evidence>
<organism evidence="8 9">
    <name type="scientific">[Myrmecia] bisecta</name>
    <dbReference type="NCBI Taxonomy" id="41462"/>
    <lineage>
        <taxon>Eukaryota</taxon>
        <taxon>Viridiplantae</taxon>
        <taxon>Chlorophyta</taxon>
        <taxon>core chlorophytes</taxon>
        <taxon>Trebouxiophyceae</taxon>
        <taxon>Trebouxiales</taxon>
        <taxon>Trebouxiaceae</taxon>
        <taxon>Myrmecia</taxon>
    </lineage>
</organism>
<dbReference type="SFLD" id="SFLDG01169">
    <property type="entry name" value="NADPH_oxidase_subgroup_(NOX)"/>
    <property type="match status" value="1"/>
</dbReference>
<dbReference type="InterPro" id="IPR011992">
    <property type="entry name" value="EF-hand-dom_pair"/>
</dbReference>
<dbReference type="InterPro" id="IPR017938">
    <property type="entry name" value="Riboflavin_synthase-like_b-brl"/>
</dbReference>
<evidence type="ECO:0000259" key="7">
    <source>
        <dbReference type="PROSITE" id="PS51384"/>
    </source>
</evidence>
<keyword evidence="2" id="KW-0274">FAD</keyword>
<keyword evidence="5" id="KW-0812">Transmembrane</keyword>
<dbReference type="InterPro" id="IPR017927">
    <property type="entry name" value="FAD-bd_FR_type"/>
</dbReference>
<evidence type="ECO:0000256" key="4">
    <source>
        <dbReference type="ARBA" id="ARBA00023002"/>
    </source>
</evidence>
<feature type="transmembrane region" description="Helical" evidence="5">
    <location>
        <begin position="490"/>
        <end position="509"/>
    </location>
</feature>
<dbReference type="PANTHER" id="PTHR11972">
    <property type="entry name" value="NADPH OXIDASE"/>
    <property type="match status" value="1"/>
</dbReference>
<dbReference type="CDD" id="cd06186">
    <property type="entry name" value="NOX_Duox_like_FAD_NADP"/>
    <property type="match status" value="1"/>
</dbReference>
<keyword evidence="4" id="KW-0560">Oxidoreductase</keyword>
<keyword evidence="5" id="KW-0472">Membrane</keyword>
<dbReference type="Pfam" id="PF08022">
    <property type="entry name" value="FAD_binding_8"/>
    <property type="match status" value="1"/>
</dbReference>
<feature type="transmembrane region" description="Helical" evidence="5">
    <location>
        <begin position="305"/>
        <end position="328"/>
    </location>
</feature>
<dbReference type="SFLD" id="SFLDS00052">
    <property type="entry name" value="Ferric_Reductase_Domain"/>
    <property type="match status" value="1"/>
</dbReference>
<dbReference type="PRINTS" id="PR00466">
    <property type="entry name" value="GP91PHOX"/>
</dbReference>
<feature type="domain" description="FAD-binding FR-type" evidence="7">
    <location>
        <begin position="514"/>
        <end position="669"/>
    </location>
</feature>
<dbReference type="Gene3D" id="2.40.30.10">
    <property type="entry name" value="Translation factors"/>
    <property type="match status" value="1"/>
</dbReference>
<accession>A0AAW1P6U1</accession>
<dbReference type="PROSITE" id="PS51384">
    <property type="entry name" value="FAD_FR"/>
    <property type="match status" value="1"/>
</dbReference>
<feature type="domain" description="EF-hand" evidence="6">
    <location>
        <begin position="131"/>
        <end position="166"/>
    </location>
</feature>
<proteinExistence type="predicted"/>
<evidence type="ECO:0000256" key="1">
    <source>
        <dbReference type="ARBA" id="ARBA00022630"/>
    </source>
</evidence>
<dbReference type="InterPro" id="IPR013121">
    <property type="entry name" value="Fe_red_NAD-bd_6"/>
</dbReference>
<feature type="transmembrane region" description="Helical" evidence="5">
    <location>
        <begin position="266"/>
        <end position="285"/>
    </location>
</feature>
<name>A0AAW1P6U1_9CHLO</name>
<dbReference type="PROSITE" id="PS50222">
    <property type="entry name" value="EF_HAND_2"/>
    <property type="match status" value="1"/>
</dbReference>
<gene>
    <name evidence="8" type="ORF">WJX72_000879</name>
</gene>
<keyword evidence="5" id="KW-1133">Transmembrane helix</keyword>
<dbReference type="InterPro" id="IPR039261">
    <property type="entry name" value="FNR_nucleotide-bd"/>
</dbReference>
<feature type="transmembrane region" description="Helical" evidence="5">
    <location>
        <begin position="457"/>
        <end position="478"/>
    </location>
</feature>
<dbReference type="Gene3D" id="3.40.50.80">
    <property type="entry name" value="Nucleotide-binding domain of ferredoxin-NADP reductase (FNR) module"/>
    <property type="match status" value="1"/>
</dbReference>
<dbReference type="GO" id="GO:0005509">
    <property type="term" value="F:calcium ion binding"/>
    <property type="evidence" value="ECO:0007669"/>
    <property type="project" value="InterPro"/>
</dbReference>
<keyword evidence="3" id="KW-0521">NADP</keyword>
<dbReference type="Proteomes" id="UP001489004">
    <property type="component" value="Unassembled WGS sequence"/>
</dbReference>
<sequence length="867" mass="96254">MTEKGNGVPKNELVSFESLFQEKRTAPAKLSSPANGPRLVSRPLASLGFKSFLPTKDEAAEFAAEKALLLDNFKNLRGGRAHIQLQSFKNVVQVGGDAFAERLFAVMEGDKNGYVTADTLVTKLLTLQRGTVRDRINFVFDILDTKRTGLLTADQVATMLKISCKESNIRADDAMISDLTNDFFRKAGKRRDETISRAEFAGLLISHEELLKSIKLIIKVDGRTLDVKKGDESKEVKEAVKKLPWYERAAAVAYQKFKVENPAYDFWVLIFTLGQIAGFVVRFLQNYHAPTEALAGWSYPIAKGSAGAIQVLMILIFFPIARSLLTLLRTTPLRHVVPVDDNLSMHRFIAYCLAFWSAMHTIAHLNNANNIGDSSRVALWHAIPGNANKPQPTLAQFYGQETQVTGVLLCAAMLMGYLFAVPWPRTSRWIKGTGPPPAPQPARPMAAIGRVLNNFNAFFWTHRMMAFLMVVLLLLHPYPGPVAPPKPHRSTTWVYMIPGVVFLLLERLIRRLRQAFWSTDIVGARLLPGDVTELKLQKPAWARGGFVRPFNYKPGQYCFLMMPGLSRMQWHPFSITSAPSDPYVSFHIRAAGDWTKALRELMKTTIEAHVAKGGSTELDAAEKGVPLAQVSKGSAQVTSDPDEGNEPLLPWAGAPTVYLDGPYGAPAQDIEDFEVLLLVGGGIGVTPLASVIRTLVKDFENACCKVCKTPHASLFKPKKVYFYWTVQEQTAPTYFKQTLEAVTKQYNCADFLEMHIHLTRVLPENDLRVTLARVAQTLAHEGDGRDPFSGVEGLLTEFGRPNWNQVFKNIKDKHKGALVGVFVCGPAALSAQIKGLCAMHSDSARGKEERARLTEDGTLFAFHKENF</sequence>
<dbReference type="SUPFAM" id="SSF63380">
    <property type="entry name" value="Riboflavin synthase domain-like"/>
    <property type="match status" value="1"/>
</dbReference>
<evidence type="ECO:0000256" key="2">
    <source>
        <dbReference type="ARBA" id="ARBA00022827"/>
    </source>
</evidence>
<evidence type="ECO:0000256" key="5">
    <source>
        <dbReference type="SAM" id="Phobius"/>
    </source>
</evidence>